<protein>
    <submittedName>
        <fullName evidence="1">Uncharacterized protein</fullName>
    </submittedName>
</protein>
<dbReference type="EMBL" id="LT607411">
    <property type="protein sequence ID" value="SCF19324.1"/>
    <property type="molecule type" value="Genomic_DNA"/>
</dbReference>
<proteinExistence type="predicted"/>
<keyword evidence="2" id="KW-1185">Reference proteome</keyword>
<organism evidence="1 2">
    <name type="scientific">Micromonospora viridifaciens</name>
    <dbReference type="NCBI Taxonomy" id="1881"/>
    <lineage>
        <taxon>Bacteria</taxon>
        <taxon>Bacillati</taxon>
        <taxon>Actinomycetota</taxon>
        <taxon>Actinomycetes</taxon>
        <taxon>Micromonosporales</taxon>
        <taxon>Micromonosporaceae</taxon>
        <taxon>Micromonospora</taxon>
    </lineage>
</organism>
<reference evidence="2" key="1">
    <citation type="submission" date="2016-06" db="EMBL/GenBank/DDBJ databases">
        <authorList>
            <person name="Varghese N."/>
            <person name="Submissions Spin"/>
        </authorList>
    </citation>
    <scope>NUCLEOTIDE SEQUENCE [LARGE SCALE GENOMIC DNA]</scope>
    <source>
        <strain evidence="2">DSM 43909</strain>
    </source>
</reference>
<dbReference type="AlphaFoldDB" id="A0A1C4YF56"/>
<name>A0A1C4YF56_MICVI</name>
<accession>A0A1C4YF56</accession>
<dbReference type="Proteomes" id="UP000198242">
    <property type="component" value="Chromosome I"/>
</dbReference>
<evidence type="ECO:0000313" key="1">
    <source>
        <dbReference type="EMBL" id="SCF19324.1"/>
    </source>
</evidence>
<gene>
    <name evidence="1" type="ORF">GA0074695_4210</name>
</gene>
<evidence type="ECO:0000313" key="2">
    <source>
        <dbReference type="Proteomes" id="UP000198242"/>
    </source>
</evidence>
<sequence>MAGRSGSRAAKIAIWRCIFDSPAVRFAHLIRIS</sequence>